<dbReference type="SUPFAM" id="SSF55073">
    <property type="entry name" value="Nucleotide cyclase"/>
    <property type="match status" value="1"/>
</dbReference>
<dbReference type="PANTHER" id="PTHR45138:SF9">
    <property type="entry name" value="DIGUANYLATE CYCLASE DGCM-RELATED"/>
    <property type="match status" value="1"/>
</dbReference>
<dbReference type="HOGENOM" id="CLU_000445_11_1_6"/>
<evidence type="ECO:0000256" key="2">
    <source>
        <dbReference type="ARBA" id="ARBA00012528"/>
    </source>
</evidence>
<evidence type="ECO:0000259" key="5">
    <source>
        <dbReference type="PROSITE" id="PS50887"/>
    </source>
</evidence>
<gene>
    <name evidence="6" type="ORF">OLEAN_C07340</name>
</gene>
<comment type="cofactor">
    <cofactor evidence="1">
        <name>Mg(2+)</name>
        <dbReference type="ChEBI" id="CHEBI:18420"/>
    </cofactor>
</comment>
<dbReference type="GO" id="GO:0052621">
    <property type="term" value="F:diguanylate cyclase activity"/>
    <property type="evidence" value="ECO:0007669"/>
    <property type="project" value="UniProtKB-EC"/>
</dbReference>
<dbReference type="InterPro" id="IPR000160">
    <property type="entry name" value="GGDEF_dom"/>
</dbReference>
<dbReference type="PANTHER" id="PTHR45138">
    <property type="entry name" value="REGULATORY COMPONENTS OF SENSORY TRANSDUCTION SYSTEM"/>
    <property type="match status" value="1"/>
</dbReference>
<dbReference type="STRING" id="698738.OLEAN_C07340"/>
<dbReference type="Pfam" id="PF00990">
    <property type="entry name" value="GGDEF"/>
    <property type="match status" value="1"/>
</dbReference>
<evidence type="ECO:0000313" key="6">
    <source>
        <dbReference type="EMBL" id="CCK74910.1"/>
    </source>
</evidence>
<dbReference type="GO" id="GO:1902201">
    <property type="term" value="P:negative regulation of bacterial-type flagellum-dependent cell motility"/>
    <property type="evidence" value="ECO:0007669"/>
    <property type="project" value="TreeGrafter"/>
</dbReference>
<dbReference type="CDD" id="cd01949">
    <property type="entry name" value="GGDEF"/>
    <property type="match status" value="1"/>
</dbReference>
<dbReference type="InterPro" id="IPR029787">
    <property type="entry name" value="Nucleotide_cyclase"/>
</dbReference>
<keyword evidence="7" id="KW-1185">Reference proteome</keyword>
<dbReference type="GO" id="GO:0043709">
    <property type="term" value="P:cell adhesion involved in single-species biofilm formation"/>
    <property type="evidence" value="ECO:0007669"/>
    <property type="project" value="TreeGrafter"/>
</dbReference>
<name>R4YKQ4_OLEAN</name>
<dbReference type="Proteomes" id="UP000032749">
    <property type="component" value="Chromosome"/>
</dbReference>
<dbReference type="SMART" id="SM00267">
    <property type="entry name" value="GGDEF"/>
    <property type="match status" value="1"/>
</dbReference>
<dbReference type="EMBL" id="FO203512">
    <property type="protein sequence ID" value="CCK74910.1"/>
    <property type="molecule type" value="Genomic_DNA"/>
</dbReference>
<dbReference type="Gene3D" id="3.30.70.270">
    <property type="match status" value="1"/>
</dbReference>
<dbReference type="InterPro" id="IPR050469">
    <property type="entry name" value="Diguanylate_Cyclase"/>
</dbReference>
<feature type="domain" description="GGDEF" evidence="5">
    <location>
        <begin position="222"/>
        <end position="351"/>
    </location>
</feature>
<evidence type="ECO:0000256" key="1">
    <source>
        <dbReference type="ARBA" id="ARBA00001946"/>
    </source>
</evidence>
<evidence type="ECO:0000256" key="3">
    <source>
        <dbReference type="ARBA" id="ARBA00034247"/>
    </source>
</evidence>
<dbReference type="KEGG" id="oai:OLEAN_C07340"/>
<dbReference type="NCBIfam" id="TIGR00254">
    <property type="entry name" value="GGDEF"/>
    <property type="match status" value="1"/>
</dbReference>
<dbReference type="FunFam" id="3.30.70.270:FF:000001">
    <property type="entry name" value="Diguanylate cyclase domain protein"/>
    <property type="match status" value="1"/>
</dbReference>
<feature type="transmembrane region" description="Helical" evidence="4">
    <location>
        <begin position="20"/>
        <end position="38"/>
    </location>
</feature>
<dbReference type="GO" id="GO:0005886">
    <property type="term" value="C:plasma membrane"/>
    <property type="evidence" value="ECO:0007669"/>
    <property type="project" value="TreeGrafter"/>
</dbReference>
<sequence>MDSESQFRNNALKGIAYYSYAARIFAYLIGLAVVITVLGVSDDGYHKIPIAMPFLFIVCLAWPHIAYQWAKRSNVTTKVVTSSLLFDAFFTGLWVPLMSFELIPSTVFITAVMMNNISTGGLKLFLHGFIAMILAIILSSLLINPSFQFESNILVILVCIPMITIYPMVLATINYKLTRLLIFQKGKLLQLSRNDSLTGVFSRRYWEQRLLGEFNRCKRSGEKTCVMMVDIDNFKNINDTYGHLVGDNVLRQLGSILQGLRNSDIAGRYGGEEFAILLPNSDLEESLLVAERLRQKIEHTKFEKVDRCTISIGIAPLSAQFSNAYKWLDQADKALYQAKANGRNRVCSELSQIED</sequence>
<protein>
    <recommendedName>
        <fullName evidence="2">diguanylate cyclase</fullName>
        <ecNumber evidence="2">2.7.7.65</ecNumber>
    </recommendedName>
</protein>
<feature type="transmembrane region" description="Helical" evidence="4">
    <location>
        <begin position="124"/>
        <end position="147"/>
    </location>
</feature>
<feature type="transmembrane region" description="Helical" evidence="4">
    <location>
        <begin position="89"/>
        <end position="112"/>
    </location>
</feature>
<dbReference type="InterPro" id="IPR043128">
    <property type="entry name" value="Rev_trsase/Diguanyl_cyclase"/>
</dbReference>
<evidence type="ECO:0000313" key="7">
    <source>
        <dbReference type="Proteomes" id="UP000032749"/>
    </source>
</evidence>
<keyword evidence="4" id="KW-0472">Membrane</keyword>
<keyword evidence="4" id="KW-0812">Transmembrane</keyword>
<dbReference type="InterPro" id="IPR007894">
    <property type="entry name" value="MASE2"/>
</dbReference>
<proteinExistence type="predicted"/>
<keyword evidence="4" id="KW-1133">Transmembrane helix</keyword>
<dbReference type="Pfam" id="PF05230">
    <property type="entry name" value="MASE2"/>
    <property type="match status" value="1"/>
</dbReference>
<organism evidence="6 7">
    <name type="scientific">Oleispira antarctica RB-8</name>
    <dbReference type="NCBI Taxonomy" id="698738"/>
    <lineage>
        <taxon>Bacteria</taxon>
        <taxon>Pseudomonadati</taxon>
        <taxon>Pseudomonadota</taxon>
        <taxon>Gammaproteobacteria</taxon>
        <taxon>Oceanospirillales</taxon>
        <taxon>Oceanospirillaceae</taxon>
        <taxon>Oleispira</taxon>
    </lineage>
</organism>
<reference evidence="6 7" key="1">
    <citation type="journal article" date="2013" name="Nat. Commun.">
        <title>Genome sequence and functional genomic analysis of the oil-degrading bacterium Oleispira antarctica.</title>
        <authorList>
            <person name="Kube M."/>
            <person name="Chernikova T.N."/>
            <person name="Al-Ramahi Y."/>
            <person name="Beloqui A."/>
            <person name="Lopez-Cortez N."/>
            <person name="Guazzaroni M.E."/>
            <person name="Heipieper H.J."/>
            <person name="Klages S."/>
            <person name="Kotsyurbenko O.R."/>
            <person name="Langer I."/>
            <person name="Nechitaylo T.Y."/>
            <person name="Lunsdorf H."/>
            <person name="Fernandez M."/>
            <person name="Juarez S."/>
            <person name="Ciordia S."/>
            <person name="Singer A."/>
            <person name="Kagan O."/>
            <person name="Egorova O."/>
            <person name="Petit P.A."/>
            <person name="Stogios P."/>
            <person name="Kim Y."/>
            <person name="Tchigvintsev A."/>
            <person name="Flick R."/>
            <person name="Denaro R."/>
            <person name="Genovese M."/>
            <person name="Albar J.P."/>
            <person name="Reva O.N."/>
            <person name="Martinez-Gomariz M."/>
            <person name="Tran H."/>
            <person name="Ferrer M."/>
            <person name="Savchenko A."/>
            <person name="Yakunin A.F."/>
            <person name="Yakimov M.M."/>
            <person name="Golyshina O.V."/>
            <person name="Reinhardt R."/>
            <person name="Golyshin P.N."/>
        </authorList>
    </citation>
    <scope>NUCLEOTIDE SEQUENCE [LARGE SCALE GENOMIC DNA]</scope>
</reference>
<feature type="transmembrane region" description="Helical" evidence="4">
    <location>
        <begin position="153"/>
        <end position="175"/>
    </location>
</feature>
<dbReference type="PROSITE" id="PS50887">
    <property type="entry name" value="GGDEF"/>
    <property type="match status" value="1"/>
</dbReference>
<dbReference type="EC" id="2.7.7.65" evidence="2"/>
<comment type="catalytic activity">
    <reaction evidence="3">
        <text>2 GTP = 3',3'-c-di-GMP + 2 diphosphate</text>
        <dbReference type="Rhea" id="RHEA:24898"/>
        <dbReference type="ChEBI" id="CHEBI:33019"/>
        <dbReference type="ChEBI" id="CHEBI:37565"/>
        <dbReference type="ChEBI" id="CHEBI:58805"/>
        <dbReference type="EC" id="2.7.7.65"/>
    </reaction>
</comment>
<dbReference type="AlphaFoldDB" id="R4YKQ4"/>
<feature type="transmembrane region" description="Helical" evidence="4">
    <location>
        <begin position="50"/>
        <end position="69"/>
    </location>
</feature>
<evidence type="ECO:0000256" key="4">
    <source>
        <dbReference type="SAM" id="Phobius"/>
    </source>
</evidence>
<accession>R4YKQ4</accession>